<gene>
    <name evidence="1" type="ORF">BofuT4_uP108460.1</name>
</gene>
<proteinExistence type="predicted"/>
<reference evidence="2" key="1">
    <citation type="journal article" date="2011" name="PLoS Genet.">
        <title>Genomic analysis of the necrotrophic fungal pathogens Sclerotinia sclerotiorum and Botrytis cinerea.</title>
        <authorList>
            <person name="Amselem J."/>
            <person name="Cuomo C.A."/>
            <person name="van Kan J.A."/>
            <person name="Viaud M."/>
            <person name="Benito E.P."/>
            <person name="Couloux A."/>
            <person name="Coutinho P.M."/>
            <person name="de Vries R.P."/>
            <person name="Dyer P.S."/>
            <person name="Fillinger S."/>
            <person name="Fournier E."/>
            <person name="Gout L."/>
            <person name="Hahn M."/>
            <person name="Kohn L."/>
            <person name="Lapalu N."/>
            <person name="Plummer K.M."/>
            <person name="Pradier J.M."/>
            <person name="Quevillon E."/>
            <person name="Sharon A."/>
            <person name="Simon A."/>
            <person name="ten Have A."/>
            <person name="Tudzynski B."/>
            <person name="Tudzynski P."/>
            <person name="Wincker P."/>
            <person name="Andrew M."/>
            <person name="Anthouard V."/>
            <person name="Beever R.E."/>
            <person name="Beffa R."/>
            <person name="Benoit I."/>
            <person name="Bouzid O."/>
            <person name="Brault B."/>
            <person name="Chen Z."/>
            <person name="Choquer M."/>
            <person name="Collemare J."/>
            <person name="Cotton P."/>
            <person name="Danchin E.G."/>
            <person name="Da Silva C."/>
            <person name="Gautier A."/>
            <person name="Giraud C."/>
            <person name="Giraud T."/>
            <person name="Gonzalez C."/>
            <person name="Grossetete S."/>
            <person name="Guldener U."/>
            <person name="Henrissat B."/>
            <person name="Howlett B.J."/>
            <person name="Kodira C."/>
            <person name="Kretschmer M."/>
            <person name="Lappartient A."/>
            <person name="Leroch M."/>
            <person name="Levis C."/>
            <person name="Mauceli E."/>
            <person name="Neuveglise C."/>
            <person name="Oeser B."/>
            <person name="Pearson M."/>
            <person name="Poulain J."/>
            <person name="Poussereau N."/>
            <person name="Quesneville H."/>
            <person name="Rascle C."/>
            <person name="Schumacher J."/>
            <person name="Segurens B."/>
            <person name="Sexton A."/>
            <person name="Silva E."/>
            <person name="Sirven C."/>
            <person name="Soanes D.M."/>
            <person name="Talbot N.J."/>
            <person name="Templeton M."/>
            <person name="Yandava C."/>
            <person name="Yarden O."/>
            <person name="Zeng Q."/>
            <person name="Rollins J.A."/>
            <person name="Lebrun M.H."/>
            <person name="Dickman M."/>
        </authorList>
    </citation>
    <scope>NUCLEOTIDE SEQUENCE [LARGE SCALE GENOMIC DNA]</scope>
    <source>
        <strain evidence="2">T4</strain>
    </source>
</reference>
<accession>G2Y760</accession>
<dbReference type="HOGENOM" id="CLU_3191223_0_0_1"/>
<dbReference type="EMBL" id="FQ790293">
    <property type="protein sequence ID" value="CCD48462.1"/>
    <property type="molecule type" value="Genomic_DNA"/>
</dbReference>
<protein>
    <submittedName>
        <fullName evidence="1">Uncharacterized protein</fullName>
    </submittedName>
</protein>
<evidence type="ECO:0000313" key="1">
    <source>
        <dbReference type="EMBL" id="CCD48462.1"/>
    </source>
</evidence>
<organism evidence="1 2">
    <name type="scientific">Botryotinia fuckeliana (strain T4)</name>
    <name type="common">Noble rot fungus</name>
    <name type="synonym">Botrytis cinerea</name>
    <dbReference type="NCBI Taxonomy" id="999810"/>
    <lineage>
        <taxon>Eukaryota</taxon>
        <taxon>Fungi</taxon>
        <taxon>Dikarya</taxon>
        <taxon>Ascomycota</taxon>
        <taxon>Pezizomycotina</taxon>
        <taxon>Leotiomycetes</taxon>
        <taxon>Helotiales</taxon>
        <taxon>Sclerotiniaceae</taxon>
        <taxon>Botrytis</taxon>
    </lineage>
</organism>
<dbReference type="InParanoid" id="G2Y760"/>
<dbReference type="Proteomes" id="UP000008177">
    <property type="component" value="Unplaced contigs"/>
</dbReference>
<sequence>MLAATDHCLLKYLIFVFEKASILAPSPAPCLPVSLEKSMGKTRKKG</sequence>
<name>G2Y760_BOTF4</name>
<evidence type="ECO:0000313" key="2">
    <source>
        <dbReference type="Proteomes" id="UP000008177"/>
    </source>
</evidence>
<dbReference type="AlphaFoldDB" id="G2Y760"/>